<keyword evidence="2" id="KW-0677">Repeat</keyword>
<dbReference type="Pfam" id="PF23282">
    <property type="entry name" value="WHD_ROQ1"/>
    <property type="match status" value="1"/>
</dbReference>
<evidence type="ECO:0000259" key="6">
    <source>
        <dbReference type="Pfam" id="PF23286"/>
    </source>
</evidence>
<evidence type="ECO:0000313" key="9">
    <source>
        <dbReference type="Proteomes" id="UP001324115"/>
    </source>
</evidence>
<dbReference type="InterPro" id="IPR058192">
    <property type="entry name" value="WHD_ROQ1-like"/>
</dbReference>
<reference evidence="8 9" key="1">
    <citation type="journal article" date="2023" name="G3 (Bethesda)">
        <title>A haplotype-resolved chromosome-scale genome for Quercus rubra L. provides insights into the genetics of adaptive traits for red oak species.</title>
        <authorList>
            <person name="Kapoor B."/>
            <person name="Jenkins J."/>
            <person name="Schmutz J."/>
            <person name="Zhebentyayeva T."/>
            <person name="Kuelheim C."/>
            <person name="Coggeshall M."/>
            <person name="Heim C."/>
            <person name="Lasky J.R."/>
            <person name="Leites L."/>
            <person name="Islam-Faridi N."/>
            <person name="Romero-Severson J."/>
            <person name="DeLeo V.L."/>
            <person name="Lucas S.M."/>
            <person name="Lazic D."/>
            <person name="Gailing O."/>
            <person name="Carlson J."/>
            <person name="Staton M."/>
        </authorList>
    </citation>
    <scope>NUCLEOTIDE SEQUENCE [LARGE SCALE GENOMIC DNA]</scope>
    <source>
        <strain evidence="8">Pseudo-F2</strain>
    </source>
</reference>
<dbReference type="InterPro" id="IPR042197">
    <property type="entry name" value="Apaf_helical"/>
</dbReference>
<keyword evidence="1" id="KW-0433">Leucine-rich repeat</keyword>
<organism evidence="8 9">
    <name type="scientific">Quercus rubra</name>
    <name type="common">Northern red oak</name>
    <name type="synonym">Quercus borealis</name>
    <dbReference type="NCBI Taxonomy" id="3512"/>
    <lineage>
        <taxon>Eukaryota</taxon>
        <taxon>Viridiplantae</taxon>
        <taxon>Streptophyta</taxon>
        <taxon>Embryophyta</taxon>
        <taxon>Tracheophyta</taxon>
        <taxon>Spermatophyta</taxon>
        <taxon>Magnoliopsida</taxon>
        <taxon>eudicotyledons</taxon>
        <taxon>Gunneridae</taxon>
        <taxon>Pentapetalae</taxon>
        <taxon>rosids</taxon>
        <taxon>fabids</taxon>
        <taxon>Fagales</taxon>
        <taxon>Fagaceae</taxon>
        <taxon>Quercus</taxon>
    </lineage>
</organism>
<evidence type="ECO:0000256" key="3">
    <source>
        <dbReference type="ARBA" id="ARBA00022821"/>
    </source>
</evidence>
<keyword evidence="9" id="KW-1185">Reference proteome</keyword>
<evidence type="ECO:0000313" key="8">
    <source>
        <dbReference type="EMBL" id="KAK4580866.1"/>
    </source>
</evidence>
<dbReference type="InterPro" id="IPR003591">
    <property type="entry name" value="Leu-rich_rpt_typical-subtyp"/>
</dbReference>
<evidence type="ECO:0000259" key="4">
    <source>
        <dbReference type="Pfam" id="PF00931"/>
    </source>
</evidence>
<evidence type="ECO:0000256" key="1">
    <source>
        <dbReference type="ARBA" id="ARBA00022614"/>
    </source>
</evidence>
<dbReference type="SUPFAM" id="SSF52058">
    <property type="entry name" value="L domain-like"/>
    <property type="match status" value="2"/>
</dbReference>
<dbReference type="SMART" id="SM00369">
    <property type="entry name" value="LRR_TYP"/>
    <property type="match status" value="6"/>
</dbReference>
<protein>
    <recommendedName>
        <fullName evidence="10">TMV resistance protein N-like</fullName>
    </recommendedName>
</protein>
<gene>
    <name evidence="8" type="ORF">RGQ29_024494</name>
</gene>
<dbReference type="Gene3D" id="3.40.50.300">
    <property type="entry name" value="P-loop containing nucleotide triphosphate hydrolases"/>
    <property type="match status" value="1"/>
</dbReference>
<comment type="caution">
    <text evidence="8">The sequence shown here is derived from an EMBL/GenBank/DDBJ whole genome shotgun (WGS) entry which is preliminary data.</text>
</comment>
<dbReference type="Gene3D" id="1.10.8.430">
    <property type="entry name" value="Helical domain of apoptotic protease-activating factors"/>
    <property type="match status" value="1"/>
</dbReference>
<accession>A0AAN7EV73</accession>
<dbReference type="AlphaFoldDB" id="A0AAN7EV73"/>
<dbReference type="InterPro" id="IPR058546">
    <property type="entry name" value="RPS4B/Roq1-like_LRR"/>
</dbReference>
<evidence type="ECO:0000259" key="5">
    <source>
        <dbReference type="Pfam" id="PF23282"/>
    </source>
</evidence>
<evidence type="ECO:0008006" key="10">
    <source>
        <dbReference type="Google" id="ProtNLM"/>
    </source>
</evidence>
<dbReference type="InterPro" id="IPR027417">
    <property type="entry name" value="P-loop_NTPase"/>
</dbReference>
<evidence type="ECO:0000256" key="2">
    <source>
        <dbReference type="ARBA" id="ARBA00022737"/>
    </source>
</evidence>
<dbReference type="GO" id="GO:0006952">
    <property type="term" value="P:defense response"/>
    <property type="evidence" value="ECO:0007669"/>
    <property type="project" value="UniProtKB-KW"/>
</dbReference>
<proteinExistence type="predicted"/>
<dbReference type="Gene3D" id="3.80.10.10">
    <property type="entry name" value="Ribonuclease Inhibitor"/>
    <property type="match status" value="3"/>
</dbReference>
<dbReference type="InterPro" id="IPR055414">
    <property type="entry name" value="LRR_R13L4/SHOC2-like"/>
</dbReference>
<dbReference type="InterPro" id="IPR002182">
    <property type="entry name" value="NB-ARC"/>
</dbReference>
<dbReference type="Pfam" id="PF23598">
    <property type="entry name" value="LRR_14"/>
    <property type="match status" value="1"/>
</dbReference>
<dbReference type="SUPFAM" id="SSF46785">
    <property type="entry name" value="Winged helix' DNA-binding domain"/>
    <property type="match status" value="1"/>
</dbReference>
<feature type="domain" description="Disease resistance R13L4/SHOC-2-like LRR" evidence="7">
    <location>
        <begin position="768"/>
        <end position="840"/>
    </location>
</feature>
<name>A0AAN7EV73_QUERU</name>
<dbReference type="Pfam" id="PF23286">
    <property type="entry name" value="LRR_13"/>
    <property type="match status" value="1"/>
</dbReference>
<dbReference type="InterPro" id="IPR036390">
    <property type="entry name" value="WH_DNA-bd_sf"/>
</dbReference>
<dbReference type="PANTHER" id="PTHR11017:SF573">
    <property type="entry name" value="ADP-RIBOSYL CYCLASE_CYCLIC ADP-RIBOSE HYDROLASE"/>
    <property type="match status" value="1"/>
</dbReference>
<dbReference type="PANTHER" id="PTHR11017">
    <property type="entry name" value="LEUCINE-RICH REPEAT-CONTAINING PROTEIN"/>
    <property type="match status" value="1"/>
</dbReference>
<dbReference type="EMBL" id="JAXUIC010000007">
    <property type="protein sequence ID" value="KAK4580866.1"/>
    <property type="molecule type" value="Genomic_DNA"/>
</dbReference>
<dbReference type="SUPFAM" id="SSF52540">
    <property type="entry name" value="P-loop containing nucleoside triphosphate hydrolases"/>
    <property type="match status" value="1"/>
</dbReference>
<dbReference type="PRINTS" id="PR00364">
    <property type="entry name" value="DISEASERSIST"/>
</dbReference>
<dbReference type="Proteomes" id="UP001324115">
    <property type="component" value="Unassembled WGS sequence"/>
</dbReference>
<feature type="domain" description="Disease resistance protein Roq1-like winged-helix" evidence="5">
    <location>
        <begin position="216"/>
        <end position="281"/>
    </location>
</feature>
<dbReference type="GO" id="GO:0051707">
    <property type="term" value="P:response to other organism"/>
    <property type="evidence" value="ECO:0007669"/>
    <property type="project" value="UniProtKB-ARBA"/>
</dbReference>
<keyword evidence="3" id="KW-0611">Plant defense</keyword>
<dbReference type="GO" id="GO:0043531">
    <property type="term" value="F:ADP binding"/>
    <property type="evidence" value="ECO:0007669"/>
    <property type="project" value="InterPro"/>
</dbReference>
<feature type="domain" description="NB-ARC" evidence="4">
    <location>
        <begin position="1"/>
        <end position="147"/>
    </location>
</feature>
<dbReference type="InterPro" id="IPR044974">
    <property type="entry name" value="Disease_R_plants"/>
</dbReference>
<dbReference type="Pfam" id="PF00931">
    <property type="entry name" value="NB-ARC"/>
    <property type="match status" value="1"/>
</dbReference>
<dbReference type="InterPro" id="IPR032675">
    <property type="entry name" value="LRR_dom_sf"/>
</dbReference>
<sequence>MGGMGKTTLARVVYHMVSKEFEACGFIEDVRKKFENYGCVPLQQKIIDDILKDKDLKMEEEYDGVLKIKSRLSRKKILLVLDDVDKPKQLKMLSGEHDWFGLGSRIIITTRDKHVLEAHGVDEIYEVKGLNDENALQLFCSKAFRKKHVLDDYMELSNHFLKYASGLPLALEVLGSFLFAKSSVEWKIALERLKEFPEEVILQVLQISFDGLQKPQKEIFLHIASFFNHLKKDHVVEKLDILGLYPVLGLEELIDKSLLKIMYDDMVWMHDLLEEMGRNLVFQECLDDPGKRSRLWVYKDIDKVLEKNKGIEAIQAMDILSTYTEEKEARWNPKAFLKMENLKFLRICGIHRVPTHLPNDLRILDWISYPSKSFPSSFQPDELVQLCLQQSKIEQLWIGIKNFDKLKFIDLASSLNLIITPDFTGVPNLEKLVLSNCTRLRELHSSIGILKKLILLDLRRCRKLSCLPRKFEMESLVTLELSGCFDIEKIPEFVGNMGCLQELKLDGIGIKELPSSVEGLIGLTSLSLAYCADLVCLPSAICSLKSLESLDLSWCLKIDKLPKNLGNVKGLKVLKLSGTSIEVLPSSIERLTSLTLLTFNKCKNLMCLPNSIFSLKLGNSLDLVGCSKFDNLPENLGNVEGLEKLYLSGTAIKELPSSIEHLTSLTLLSLKNCKNLVCLPSTIYCLKLLNSLDLSRCSKFDSLPENLGNVEGLKFLDLSGTSVKEVPSSIVLLKNLKELLVHGLKETLFSFNSVPRSHIAGGLLSPSLSGLHSLIYLDLCDCDLSSIPHDIGNLSSLARLNLCGNNFVSLPKSISQLSNLQTLHLKGCKMLQSLENVPSTIEFVIANNCTSLERLPKLQNHPFRSCPSRLLFTYLNYFKLVENIQSGRNMLQGQSGRLPNMLEIIIPRGEIPKGFSPTRFILKSLPQSKLQVLTGHTWKIQLQVPSCGCDELMGIALCIVFVPNRSY</sequence>
<feature type="domain" description="Disease resistance protein RPS4B/Roq1-like leucine-rich repeats" evidence="6">
    <location>
        <begin position="620"/>
        <end position="700"/>
    </location>
</feature>
<evidence type="ECO:0000259" key="7">
    <source>
        <dbReference type="Pfam" id="PF23598"/>
    </source>
</evidence>